<reference evidence="1 2" key="1">
    <citation type="journal article" date="2023" name="BMC Biotechnol.">
        <title>Vitis rotundifolia cv Carlos genome sequencing.</title>
        <authorList>
            <person name="Huff M."/>
            <person name="Hulse-Kemp A."/>
            <person name="Scheffler B."/>
            <person name="Youngblood R."/>
            <person name="Simpson S."/>
            <person name="Babiker E."/>
            <person name="Staton M."/>
        </authorList>
    </citation>
    <scope>NUCLEOTIDE SEQUENCE [LARGE SCALE GENOMIC DNA]</scope>
    <source>
        <tissue evidence="1">Leaf</tissue>
    </source>
</reference>
<evidence type="ECO:0000313" key="1">
    <source>
        <dbReference type="EMBL" id="KAJ9693029.1"/>
    </source>
</evidence>
<name>A0AA38ZRF9_VITRO</name>
<protein>
    <submittedName>
        <fullName evidence="1">Uncharacterized protein</fullName>
    </submittedName>
</protein>
<proteinExistence type="predicted"/>
<dbReference type="Proteomes" id="UP001168098">
    <property type="component" value="Unassembled WGS sequence"/>
</dbReference>
<organism evidence="1 2">
    <name type="scientific">Vitis rotundifolia</name>
    <name type="common">Muscadine grape</name>
    <dbReference type="NCBI Taxonomy" id="103349"/>
    <lineage>
        <taxon>Eukaryota</taxon>
        <taxon>Viridiplantae</taxon>
        <taxon>Streptophyta</taxon>
        <taxon>Embryophyta</taxon>
        <taxon>Tracheophyta</taxon>
        <taxon>Spermatophyta</taxon>
        <taxon>Magnoliopsida</taxon>
        <taxon>eudicotyledons</taxon>
        <taxon>Gunneridae</taxon>
        <taxon>Pentapetalae</taxon>
        <taxon>rosids</taxon>
        <taxon>Vitales</taxon>
        <taxon>Vitaceae</taxon>
        <taxon>Viteae</taxon>
        <taxon>Vitis</taxon>
    </lineage>
</organism>
<dbReference type="Gene3D" id="3.30.420.40">
    <property type="match status" value="1"/>
</dbReference>
<evidence type="ECO:0000313" key="2">
    <source>
        <dbReference type="Proteomes" id="UP001168098"/>
    </source>
</evidence>
<dbReference type="EMBL" id="JARBHA010000009">
    <property type="protein sequence ID" value="KAJ9693029.1"/>
    <property type="molecule type" value="Genomic_DNA"/>
</dbReference>
<accession>A0AA38ZRF9</accession>
<dbReference type="InterPro" id="IPR043129">
    <property type="entry name" value="ATPase_NBD"/>
</dbReference>
<comment type="caution">
    <text evidence="1">The sequence shown here is derived from an EMBL/GenBank/DDBJ whole genome shotgun (WGS) entry which is preliminary data.</text>
</comment>
<dbReference type="AlphaFoldDB" id="A0AA38ZRF9"/>
<gene>
    <name evidence="1" type="ORF">PVL29_011943</name>
</gene>
<keyword evidence="2" id="KW-1185">Reference proteome</keyword>
<dbReference type="SUPFAM" id="SSF53067">
    <property type="entry name" value="Actin-like ATPase domain"/>
    <property type="match status" value="1"/>
</dbReference>
<sequence>MRPKAHIGLGLSYFSIHVVEEVIESKHRLLTTSTFKLGQEAPTNHLVDNLGIISTTSEIKESAAKVDSSGGVYFVSAFNGLFTPWWRDDARGSMCFQVKDVLHSLHEDAGEKGEVKNDKGEFLLRVMVVQPLTIF</sequence>